<sequence>MLVIGICDGDTAVRILLSNFIKRYKSETGLNVQVLSYDSGEKLLKHYPLEMDLIFLEIPFTKMNGIEIARRIREVDSKVGIVFLTTILNHVLEAYEVKADNYLIKPLRYSRFLKEAEQVRIRSGKNRFFIETNTNGIYKIYTKSIRYIETEGHNTRIYTETDSILSYKRMKDHEQILFEPYFVRCHTGYIVNLLFFEKLEHHDLLLSPIARIPVSRGRRPAVLERLKAFYAEDELEI</sequence>
<proteinExistence type="predicted"/>
<gene>
    <name evidence="1" type="ORF">ACI1P1_26710</name>
</gene>
<dbReference type="EMBL" id="JBJURJ010000023">
    <property type="protein sequence ID" value="MFM9331892.1"/>
    <property type="molecule type" value="Genomic_DNA"/>
</dbReference>
<name>A0ACC7P932_9BACL</name>
<organism evidence="1 2">
    <name type="scientific">Paenibacillus mesotrionivorans</name>
    <dbReference type="NCBI Taxonomy" id="3160968"/>
    <lineage>
        <taxon>Bacteria</taxon>
        <taxon>Bacillati</taxon>
        <taxon>Bacillota</taxon>
        <taxon>Bacilli</taxon>
        <taxon>Bacillales</taxon>
        <taxon>Paenibacillaceae</taxon>
        <taxon>Paenibacillus</taxon>
    </lineage>
</organism>
<accession>A0ACC7P932</accession>
<dbReference type="Proteomes" id="UP001631969">
    <property type="component" value="Unassembled WGS sequence"/>
</dbReference>
<evidence type="ECO:0000313" key="1">
    <source>
        <dbReference type="EMBL" id="MFM9331892.1"/>
    </source>
</evidence>
<comment type="caution">
    <text evidence="1">The sequence shown here is derived from an EMBL/GenBank/DDBJ whole genome shotgun (WGS) entry which is preliminary data.</text>
</comment>
<protein>
    <submittedName>
        <fullName evidence="1">LytR/AlgR family response regulator transcription factor</fullName>
    </submittedName>
</protein>
<keyword evidence="2" id="KW-1185">Reference proteome</keyword>
<reference evidence="1" key="1">
    <citation type="submission" date="2024-12" db="EMBL/GenBank/DDBJ databases">
        <authorList>
            <person name="Wu N."/>
        </authorList>
    </citation>
    <scope>NUCLEOTIDE SEQUENCE</scope>
    <source>
        <strain evidence="1">P15</strain>
    </source>
</reference>
<evidence type="ECO:0000313" key="2">
    <source>
        <dbReference type="Proteomes" id="UP001631969"/>
    </source>
</evidence>